<gene>
    <name evidence="7" type="ORF">Cflav_PD3218</name>
</gene>
<dbReference type="SUPFAM" id="SSF49899">
    <property type="entry name" value="Concanavalin A-like lectins/glucanases"/>
    <property type="match status" value="3"/>
</dbReference>
<dbReference type="InterPro" id="IPR023296">
    <property type="entry name" value="Glyco_hydro_beta-prop_sf"/>
</dbReference>
<dbReference type="PANTHER" id="PTHR43301">
    <property type="entry name" value="ARABINAN ENDO-1,5-ALPHA-L-ARABINOSIDASE"/>
    <property type="match status" value="1"/>
</dbReference>
<keyword evidence="4 7" id="KW-0326">Glycosidase</keyword>
<dbReference type="EMBL" id="ABOX02000019">
    <property type="protein sequence ID" value="EEF60159.1"/>
    <property type="molecule type" value="Genomic_DNA"/>
</dbReference>
<dbReference type="GO" id="GO:0046558">
    <property type="term" value="F:arabinan endo-1,5-alpha-L-arabinosidase activity"/>
    <property type="evidence" value="ECO:0007669"/>
    <property type="project" value="UniProtKB-EC"/>
</dbReference>
<dbReference type="InterPro" id="IPR006710">
    <property type="entry name" value="Glyco_hydro_43"/>
</dbReference>
<evidence type="ECO:0000256" key="5">
    <source>
        <dbReference type="PIRSR" id="PIRSR606710-1"/>
    </source>
</evidence>
<dbReference type="Gene3D" id="2.60.120.200">
    <property type="match status" value="3"/>
</dbReference>
<evidence type="ECO:0000256" key="6">
    <source>
        <dbReference type="PIRSR" id="PIRSR606710-2"/>
    </source>
</evidence>
<evidence type="ECO:0000256" key="2">
    <source>
        <dbReference type="ARBA" id="ARBA00009865"/>
    </source>
</evidence>
<dbReference type="InterPro" id="IPR013320">
    <property type="entry name" value="ConA-like_dom_sf"/>
</dbReference>
<feature type="active site" description="Proton acceptor" evidence="5">
    <location>
        <position position="49"/>
    </location>
</feature>
<dbReference type="AlphaFoldDB" id="B9XIT2"/>
<organism evidence="7 8">
    <name type="scientific">Pedosphaera parvula (strain Ellin514)</name>
    <dbReference type="NCBI Taxonomy" id="320771"/>
    <lineage>
        <taxon>Bacteria</taxon>
        <taxon>Pseudomonadati</taxon>
        <taxon>Verrucomicrobiota</taxon>
        <taxon>Pedosphaerae</taxon>
        <taxon>Pedosphaerales</taxon>
        <taxon>Pedosphaeraceae</taxon>
        <taxon>Pedosphaera</taxon>
    </lineage>
</organism>
<evidence type="ECO:0000256" key="1">
    <source>
        <dbReference type="ARBA" id="ARBA00004834"/>
    </source>
</evidence>
<evidence type="ECO:0000256" key="4">
    <source>
        <dbReference type="ARBA" id="ARBA00023295"/>
    </source>
</evidence>
<dbReference type="Gene3D" id="2.60.40.10">
    <property type="entry name" value="Immunoglobulins"/>
    <property type="match status" value="1"/>
</dbReference>
<evidence type="ECO:0000313" key="7">
    <source>
        <dbReference type="EMBL" id="EEF60159.1"/>
    </source>
</evidence>
<dbReference type="RefSeq" id="WP_007415725.1">
    <property type="nucleotide sequence ID" value="NZ_ABOX02000019.1"/>
</dbReference>
<dbReference type="InterPro" id="IPR013783">
    <property type="entry name" value="Ig-like_fold"/>
</dbReference>
<dbReference type="STRING" id="320771.Cflav_PD3218"/>
<accession>B9XIT2</accession>
<evidence type="ECO:0000313" key="8">
    <source>
        <dbReference type="Proteomes" id="UP000003688"/>
    </source>
</evidence>
<reference evidence="7 8" key="1">
    <citation type="journal article" date="2011" name="J. Bacteriol.">
        <title>Genome sequence of 'Pedosphaera parvula' Ellin514, an aerobic Verrucomicrobial isolate from pasture soil.</title>
        <authorList>
            <person name="Kant R."/>
            <person name="van Passel M.W."/>
            <person name="Sangwan P."/>
            <person name="Palva A."/>
            <person name="Lucas S."/>
            <person name="Copeland A."/>
            <person name="Lapidus A."/>
            <person name="Glavina Del Rio T."/>
            <person name="Dalin E."/>
            <person name="Tice H."/>
            <person name="Bruce D."/>
            <person name="Goodwin L."/>
            <person name="Pitluck S."/>
            <person name="Chertkov O."/>
            <person name="Larimer F.W."/>
            <person name="Land M.L."/>
            <person name="Hauser L."/>
            <person name="Brettin T.S."/>
            <person name="Detter J.C."/>
            <person name="Han S."/>
            <person name="de Vos W.M."/>
            <person name="Janssen P.H."/>
            <person name="Smidt H."/>
        </authorList>
    </citation>
    <scope>NUCLEOTIDE SEQUENCE [LARGE SCALE GENOMIC DNA]</scope>
    <source>
        <strain evidence="7 8">Ellin514</strain>
    </source>
</reference>
<feature type="active site" description="Proton donor" evidence="5">
    <location>
        <position position="220"/>
    </location>
</feature>
<dbReference type="PANTHER" id="PTHR43301:SF3">
    <property type="entry name" value="ARABINAN ENDO-1,5-ALPHA-L-ARABINOSIDASE A-RELATED"/>
    <property type="match status" value="1"/>
</dbReference>
<keyword evidence="3 7" id="KW-0378">Hydrolase</keyword>
<comment type="pathway">
    <text evidence="1">Glycan metabolism; L-arabinan degradation.</text>
</comment>
<dbReference type="OrthoDB" id="9801455at2"/>
<dbReference type="SUPFAM" id="SSF75005">
    <property type="entry name" value="Arabinanase/levansucrase/invertase"/>
    <property type="match status" value="1"/>
</dbReference>
<protein>
    <submittedName>
        <fullName evidence="7">Arabinan endo-1,5-alpha-L-arabinosidase</fullName>
        <ecNumber evidence="7">3.2.1.99</ecNumber>
    </submittedName>
</protein>
<dbReference type="Pfam" id="PF13385">
    <property type="entry name" value="Laminin_G_3"/>
    <property type="match status" value="3"/>
</dbReference>
<dbReference type="EC" id="3.2.1.99" evidence="7"/>
<feature type="site" description="Important for catalytic activity, responsible for pKa modulation of the active site Glu and correct orientation of both the proton donor and substrate" evidence="6">
    <location>
        <position position="169"/>
    </location>
</feature>
<dbReference type="InterPro" id="IPR050727">
    <property type="entry name" value="GH43_arabinanases"/>
</dbReference>
<dbReference type="GO" id="GO:0005975">
    <property type="term" value="P:carbohydrate metabolic process"/>
    <property type="evidence" value="ECO:0007669"/>
    <property type="project" value="InterPro"/>
</dbReference>
<dbReference type="Gene3D" id="2.115.10.20">
    <property type="entry name" value="Glycosyl hydrolase domain, family 43"/>
    <property type="match status" value="1"/>
</dbReference>
<dbReference type="Proteomes" id="UP000003688">
    <property type="component" value="Unassembled WGS sequence"/>
</dbReference>
<sequence precursor="true">MPKEVFSTHNLMSPRLFLPMIVLVSFFFNAAAAVPTRAISPRGYLSAHDPSTMIQCKDRYYIFSTGQGILSRSSSDQVFWSSGPAIFTNPPAWTTAAVPGFAGIFWAPDILFFNNKYYLYYAVSTFGSQVSAIGLATNTTLDPIDPAYQWIDQGPVIQSTNGSAYNTIDPSFTWDNAGNLWMAFGSYWNGIYLVQLSTTNGMRVATNSPTYHLAYNGSIEASCIYRRGGYYYLFVNWGSCCSGVNSTYNIRVGRSTNITGPYLDRNGVDMVNGGGTLFMQGNGKYDGPGHVGIISDGPNQWFTYHYYDANAWAPQYGAYGNADFDFVRLAWTADDWPTFTNDWSATYRFQADAADDQGQYSGLLQNGATIQKDSVHDHVLNLNGTNQYVWLPPGVGNAKTFVAVVKWRGGGAWQRIFDFGVDTSKTIMLTPASGDNVLRCDLNPGGNLQTVQWNQPLPSNVWTHVALTLDGTKGVLYVNGAAVATNNGMNLLPVNVASQTNHLGRSKFTADPYFNGQYASFRVYGRALSAQEIAAPLPLISEPHAGDVWWPGESINFNGEATDFADVPLSSSNLSWQISYVQDSVTNLVFGPASGISSGIYLIPTSATGNGNYVITLTATDNFGRQSSKSITLSPANRDAGWSSYFPLRNNAADALGHFNGTLNGAASFVNDSERGQVLNLSGANQFATLAGGAGAFQTFMGWIKWNGGAAWQKIFDCGNDTSRYTSLTPSAANGKLRFNISLNSIPGEQIADASAALPVGVWTHVAVVLNGTSVMLYTNGALVASNLYANLVPANLNATNFYLGKSQWPDPYFNGRLSSIRLFSRPLASWEIAAPQVSIAQPAQGSMYQPGDTISFSGTANDFYDTSISPTGLVWTVSFINGSTTNTVLGPLSGSSGGSFNIPTSGAGATNGYYRIALSGTDSSGLLASNSVSIFPLPNASGTEWNAFYPFDSGARDAGNRYNGSLFGGAGVTTDPTEGSVLNLTGGNQYMNLPATVGIARTFSAWVKWRGGNAWQRIFDFGRDTQHWFFLTPKDSSGMIQCGISPEASTYVQVIESQIPFPLNQWCHVTVTMDGRQGILFLNGNAIAVNNSVNVWPSDVVPVRAFIGRSEYSGDPYLNAQLDSVYLDSEPLSSLQVMQNFLQPTLRMASGSGQIGLSWPAWAGSMQLYTAPSLSGAWTVVTNTPLNSGTNFSVTLSLADTNSYFRLQWP</sequence>
<dbReference type="CDD" id="cd08998">
    <property type="entry name" value="GH43_Arb43a-like"/>
    <property type="match status" value="1"/>
</dbReference>
<comment type="caution">
    <text evidence="7">The sequence shown here is derived from an EMBL/GenBank/DDBJ whole genome shotgun (WGS) entry which is preliminary data.</text>
</comment>
<name>B9XIT2_PEDPL</name>
<keyword evidence="8" id="KW-1185">Reference proteome</keyword>
<dbReference type="Pfam" id="PF04616">
    <property type="entry name" value="Glyco_hydro_43"/>
    <property type="match status" value="1"/>
</dbReference>
<proteinExistence type="inferred from homology"/>
<evidence type="ECO:0000256" key="3">
    <source>
        <dbReference type="ARBA" id="ARBA00022801"/>
    </source>
</evidence>
<comment type="similarity">
    <text evidence="2">Belongs to the glycosyl hydrolase 43 family.</text>
</comment>